<accession>A0ACC2RIG3</accession>
<organism evidence="1 2">
    <name type="scientific">Entomophthora muscae</name>
    <dbReference type="NCBI Taxonomy" id="34485"/>
    <lineage>
        <taxon>Eukaryota</taxon>
        <taxon>Fungi</taxon>
        <taxon>Fungi incertae sedis</taxon>
        <taxon>Zoopagomycota</taxon>
        <taxon>Entomophthoromycotina</taxon>
        <taxon>Entomophthoromycetes</taxon>
        <taxon>Entomophthorales</taxon>
        <taxon>Entomophthoraceae</taxon>
        <taxon>Entomophthora</taxon>
    </lineage>
</organism>
<keyword evidence="2" id="KW-1185">Reference proteome</keyword>
<proteinExistence type="predicted"/>
<dbReference type="EMBL" id="QTSX02007191">
    <property type="protein sequence ID" value="KAJ9049888.1"/>
    <property type="molecule type" value="Genomic_DNA"/>
</dbReference>
<evidence type="ECO:0000313" key="2">
    <source>
        <dbReference type="Proteomes" id="UP001165960"/>
    </source>
</evidence>
<reference evidence="1" key="1">
    <citation type="submission" date="2022-04" db="EMBL/GenBank/DDBJ databases">
        <title>Genome of the entomopathogenic fungus Entomophthora muscae.</title>
        <authorList>
            <person name="Elya C."/>
            <person name="Lovett B.R."/>
            <person name="Lee E."/>
            <person name="Macias A.M."/>
            <person name="Hajek A.E."/>
            <person name="De Bivort B.L."/>
            <person name="Kasson M.T."/>
            <person name="De Fine Licht H.H."/>
            <person name="Stajich J.E."/>
        </authorList>
    </citation>
    <scope>NUCLEOTIDE SEQUENCE</scope>
    <source>
        <strain evidence="1">Berkeley</strain>
    </source>
</reference>
<name>A0ACC2RIG3_9FUNG</name>
<dbReference type="Proteomes" id="UP001165960">
    <property type="component" value="Unassembled WGS sequence"/>
</dbReference>
<comment type="caution">
    <text evidence="1">The sequence shown here is derived from an EMBL/GenBank/DDBJ whole genome shotgun (WGS) entry which is preliminary data.</text>
</comment>
<evidence type="ECO:0000313" key="1">
    <source>
        <dbReference type="EMBL" id="KAJ9049888.1"/>
    </source>
</evidence>
<sequence>MASNTGFVGFNSGAQNPSGGTNSGFATSQTTGGFGTSAFGAAAAKPAFGAASTTPAFGAAASKPAFGAASTTPAFGAAASTPAFGAAASTPAFGGTAPAFGTASTASALGAKHAFGAASSTPAFGAATSTPAFGATTSTPAFGANAAKPAFGASSTPAFGTASSGPSFGSGFGAASSTPAFGQGFGSNNAVGVGFGQPKVTAAPLGSNFGTGVGQNTSAFGTTTQNNNSVGAAPGSSQSTAFDVLTIQKALEKIGLAKPPDAAPSVLEQCIGIQQSLDSKSQNYLFQSYFYTLIHPSKSNNFAVPNSIPGLQDVQKENPDSRCMVPVLSSGPDGLKERCKAQRAQVALHRAALNKIGTRLEAIAKTQSLDLKSRIDKMQLRHESLRHRIASLNRLALILAQQGAPLCPKEEEMQRQLKEIRSKLMPAEKYEELRNNILTTLNQQKKHFEEITISIKADSNSSKDTRAAINEAIENNNHALDVLKDQLAADIQLTKFLRASTTARST</sequence>
<gene>
    <name evidence="1" type="ORF">DSO57_1019929</name>
</gene>
<protein>
    <submittedName>
        <fullName evidence="1">Uncharacterized protein</fullName>
    </submittedName>
</protein>